<dbReference type="EMBL" id="JAUSRA010000001">
    <property type="protein sequence ID" value="MDP9794745.1"/>
    <property type="molecule type" value="Genomic_DNA"/>
</dbReference>
<feature type="transmembrane region" description="Helical" evidence="1">
    <location>
        <begin position="71"/>
        <end position="93"/>
    </location>
</feature>
<sequence>MRNALIRDGLRTSGGFALLFVMIAATALLMSGGTALFFLGYGIMGVLYCAGVALVAMKYDRRPGVPIPRGAVLVASGMFLPMLVWPVLGSVWYQAIAGDRVEAVVESSTAAWDRGSTTNVLEVRVAGVGLVQPWCGEAPDEGDRVVVWSDPGGWAKPASPTCAGYALTSGTAAAIYVLMAGVAVRLRLSTLARGDAPQGLLRLGSTIGPLAHWARRRS</sequence>
<evidence type="ECO:0000313" key="3">
    <source>
        <dbReference type="Proteomes" id="UP001240984"/>
    </source>
</evidence>
<feature type="transmembrane region" description="Helical" evidence="1">
    <location>
        <begin position="36"/>
        <end position="59"/>
    </location>
</feature>
<evidence type="ECO:0000256" key="1">
    <source>
        <dbReference type="SAM" id="Phobius"/>
    </source>
</evidence>
<comment type="caution">
    <text evidence="2">The sequence shown here is derived from an EMBL/GenBank/DDBJ whole genome shotgun (WGS) entry which is preliminary data.</text>
</comment>
<keyword evidence="3" id="KW-1185">Reference proteome</keyword>
<keyword evidence="1" id="KW-0472">Membrane</keyword>
<proteinExistence type="predicted"/>
<dbReference type="RefSeq" id="WP_306829988.1">
    <property type="nucleotide sequence ID" value="NZ_JAUSRA010000001.1"/>
</dbReference>
<evidence type="ECO:0000313" key="2">
    <source>
        <dbReference type="EMBL" id="MDP9794745.1"/>
    </source>
</evidence>
<keyword evidence="1" id="KW-1133">Transmembrane helix</keyword>
<protein>
    <submittedName>
        <fullName evidence="2">Uncharacterized protein</fullName>
    </submittedName>
</protein>
<accession>A0ABT9MTL1</accession>
<keyword evidence="1" id="KW-0812">Transmembrane</keyword>
<feature type="transmembrane region" description="Helical" evidence="1">
    <location>
        <begin position="163"/>
        <end position="184"/>
    </location>
</feature>
<dbReference type="Proteomes" id="UP001240984">
    <property type="component" value="Unassembled WGS sequence"/>
</dbReference>
<reference evidence="2 3" key="1">
    <citation type="submission" date="2023-07" db="EMBL/GenBank/DDBJ databases">
        <title>Sequencing the genomes of 1000 actinobacteria strains.</title>
        <authorList>
            <person name="Klenk H.-P."/>
        </authorList>
    </citation>
    <scope>NUCLEOTIDE SEQUENCE [LARGE SCALE GENOMIC DNA]</scope>
    <source>
        <strain evidence="2 3">DSM 44710</strain>
    </source>
</reference>
<organism evidence="2 3">
    <name type="scientific">Catenuloplanes nepalensis</name>
    <dbReference type="NCBI Taxonomy" id="587533"/>
    <lineage>
        <taxon>Bacteria</taxon>
        <taxon>Bacillati</taxon>
        <taxon>Actinomycetota</taxon>
        <taxon>Actinomycetes</taxon>
        <taxon>Micromonosporales</taxon>
        <taxon>Micromonosporaceae</taxon>
        <taxon>Catenuloplanes</taxon>
    </lineage>
</organism>
<gene>
    <name evidence="2" type="ORF">J2S43_003257</name>
</gene>
<name>A0ABT9MTL1_9ACTN</name>
<feature type="transmembrane region" description="Helical" evidence="1">
    <location>
        <begin position="12"/>
        <end position="30"/>
    </location>
</feature>